<dbReference type="EMBL" id="WBPG01000026">
    <property type="protein sequence ID" value="KAB2441320.1"/>
    <property type="molecule type" value="Genomic_DNA"/>
</dbReference>
<name>A0A7V7V9K3_9BACI</name>
<dbReference type="Proteomes" id="UP000470409">
    <property type="component" value="Unassembled WGS sequence"/>
</dbReference>
<keyword evidence="1" id="KW-0808">Transferase</keyword>
<dbReference type="InterPro" id="IPR029063">
    <property type="entry name" value="SAM-dependent_MTases_sf"/>
</dbReference>
<evidence type="ECO:0000313" key="1">
    <source>
        <dbReference type="EMBL" id="KAB2441320.1"/>
    </source>
</evidence>
<dbReference type="GO" id="GO:0032259">
    <property type="term" value="P:methylation"/>
    <property type="evidence" value="ECO:0007669"/>
    <property type="project" value="UniProtKB-KW"/>
</dbReference>
<dbReference type="GO" id="GO:0008168">
    <property type="term" value="F:methyltransferase activity"/>
    <property type="evidence" value="ECO:0007669"/>
    <property type="project" value="UniProtKB-KW"/>
</dbReference>
<dbReference type="RefSeq" id="WP_151627358.1">
    <property type="nucleotide sequence ID" value="NZ_WBPG01000026.1"/>
</dbReference>
<proteinExistence type="predicted"/>
<dbReference type="Gene3D" id="3.40.50.150">
    <property type="entry name" value="Vaccinia Virus protein VP39"/>
    <property type="match status" value="2"/>
</dbReference>
<accession>A0A7V7V9K3</accession>
<sequence length="187" mass="21208">MQKGKSIYELLSIVDNIEGWLSNYEQFILLHLPGLVDHLSGSIIEIGSYKGKSTIALALGSLQISSKKRQIYAIDPFVVPPFQYFQENIEKHGLENMIIPIKKHSEEACDDIPDTIAAIFIDGNHDYNHVKQDIINYSPKVVKGGLLAFHDYSNYFPGVCKAVEELCNNENFKYISLYDSLLIIRKN</sequence>
<keyword evidence="1" id="KW-0489">Methyltransferase</keyword>
<dbReference type="Pfam" id="PF13578">
    <property type="entry name" value="Methyltransf_24"/>
    <property type="match status" value="1"/>
</dbReference>
<reference evidence="1 2" key="1">
    <citation type="submission" date="2019-10" db="EMBL/GenBank/DDBJ databases">
        <title>Bacillus from the desert of Cuatro Cinegas, Coahuila.</title>
        <authorList>
            <person name="Olmedo-Alvarez G."/>
            <person name="Saldana S."/>
            <person name="Barcelo D."/>
        </authorList>
    </citation>
    <scope>NUCLEOTIDE SEQUENCE [LARGE SCALE GENOMIC DNA]</scope>
    <source>
        <strain evidence="1 2">CH155b_5T</strain>
    </source>
</reference>
<evidence type="ECO:0000313" key="2">
    <source>
        <dbReference type="Proteomes" id="UP000470409"/>
    </source>
</evidence>
<protein>
    <submittedName>
        <fullName evidence="1">Class I SAM-dependent methyltransferase</fullName>
    </submittedName>
</protein>
<gene>
    <name evidence="1" type="ORF">F8163_21365</name>
</gene>
<dbReference type="AlphaFoldDB" id="A0A7V7V9K3"/>
<organism evidence="1 2">
    <name type="scientific">Bacillus luti</name>
    <dbReference type="NCBI Taxonomy" id="2026191"/>
    <lineage>
        <taxon>Bacteria</taxon>
        <taxon>Bacillati</taxon>
        <taxon>Bacillota</taxon>
        <taxon>Bacilli</taxon>
        <taxon>Bacillales</taxon>
        <taxon>Bacillaceae</taxon>
        <taxon>Bacillus</taxon>
        <taxon>Bacillus cereus group</taxon>
    </lineage>
</organism>
<comment type="caution">
    <text evidence="1">The sequence shown here is derived from an EMBL/GenBank/DDBJ whole genome shotgun (WGS) entry which is preliminary data.</text>
</comment>
<dbReference type="SUPFAM" id="SSF53335">
    <property type="entry name" value="S-adenosyl-L-methionine-dependent methyltransferases"/>
    <property type="match status" value="1"/>
</dbReference>